<name>A0A4P9X645_9FUNG</name>
<dbReference type="PANTHER" id="PTHR12205:SF0">
    <property type="entry name" value="CENTROMERE_KINETOCHORE PROTEIN ZW10 HOMOLOG"/>
    <property type="match status" value="1"/>
</dbReference>
<evidence type="ECO:0000313" key="4">
    <source>
        <dbReference type="EMBL" id="RKP00644.1"/>
    </source>
</evidence>
<evidence type="ECO:0000256" key="1">
    <source>
        <dbReference type="SAM" id="MobiDB-lite"/>
    </source>
</evidence>
<dbReference type="Proteomes" id="UP000274922">
    <property type="component" value="Unassembled WGS sequence"/>
</dbReference>
<feature type="region of interest" description="Disordered" evidence="1">
    <location>
        <begin position="660"/>
        <end position="680"/>
    </location>
</feature>
<keyword evidence="5" id="KW-1185">Reference proteome</keyword>
<reference evidence="5" key="1">
    <citation type="journal article" date="2018" name="Nat. Microbiol.">
        <title>Leveraging single-cell genomics to expand the fungal tree of life.</title>
        <authorList>
            <person name="Ahrendt S.R."/>
            <person name="Quandt C.A."/>
            <person name="Ciobanu D."/>
            <person name="Clum A."/>
            <person name="Salamov A."/>
            <person name="Andreopoulos B."/>
            <person name="Cheng J.F."/>
            <person name="Woyke T."/>
            <person name="Pelin A."/>
            <person name="Henrissat B."/>
            <person name="Reynolds N.K."/>
            <person name="Benny G.L."/>
            <person name="Smith M.E."/>
            <person name="James T.Y."/>
            <person name="Grigoriev I.V."/>
        </authorList>
    </citation>
    <scope>NUCLEOTIDE SEQUENCE [LARGE SCALE GENOMIC DNA]</scope>
    <source>
        <strain evidence="5">ATCC 52028</strain>
    </source>
</reference>
<keyword evidence="2" id="KW-0472">Membrane</keyword>
<feature type="domain" description="Centromere/kinetochore protein zw10 C-terminal" evidence="3">
    <location>
        <begin position="560"/>
        <end position="667"/>
    </location>
</feature>
<feature type="region of interest" description="Disordered" evidence="1">
    <location>
        <begin position="833"/>
        <end position="857"/>
    </location>
</feature>
<dbReference type="GO" id="GO:1990423">
    <property type="term" value="C:RZZ complex"/>
    <property type="evidence" value="ECO:0007669"/>
    <property type="project" value="TreeGrafter"/>
</dbReference>
<feature type="region of interest" description="Disordered" evidence="1">
    <location>
        <begin position="1017"/>
        <end position="1044"/>
    </location>
</feature>
<evidence type="ECO:0000259" key="3">
    <source>
        <dbReference type="Pfam" id="PF20666"/>
    </source>
</evidence>
<feature type="compositionally biased region" description="Low complexity" evidence="1">
    <location>
        <begin position="837"/>
        <end position="857"/>
    </location>
</feature>
<dbReference type="GO" id="GO:0005737">
    <property type="term" value="C:cytoplasm"/>
    <property type="evidence" value="ECO:0007669"/>
    <property type="project" value="GOC"/>
</dbReference>
<feature type="transmembrane region" description="Helical" evidence="2">
    <location>
        <begin position="1178"/>
        <end position="1198"/>
    </location>
</feature>
<organism evidence="4 5">
    <name type="scientific">Caulochytrium protostelioides</name>
    <dbReference type="NCBI Taxonomy" id="1555241"/>
    <lineage>
        <taxon>Eukaryota</taxon>
        <taxon>Fungi</taxon>
        <taxon>Fungi incertae sedis</taxon>
        <taxon>Chytridiomycota</taxon>
        <taxon>Chytridiomycota incertae sedis</taxon>
        <taxon>Chytridiomycetes</taxon>
        <taxon>Caulochytriales</taxon>
        <taxon>Caulochytriaceae</taxon>
        <taxon>Caulochytrium</taxon>
    </lineage>
</organism>
<feature type="region of interest" description="Disordered" evidence="1">
    <location>
        <begin position="452"/>
        <end position="547"/>
    </location>
</feature>
<feature type="region of interest" description="Disordered" evidence="1">
    <location>
        <begin position="343"/>
        <end position="399"/>
    </location>
</feature>
<dbReference type="GO" id="GO:0007094">
    <property type="term" value="P:mitotic spindle assembly checkpoint signaling"/>
    <property type="evidence" value="ECO:0007669"/>
    <property type="project" value="TreeGrafter"/>
</dbReference>
<keyword evidence="2" id="KW-0812">Transmembrane</keyword>
<dbReference type="PANTHER" id="PTHR12205">
    <property type="entry name" value="CENTROMERE/KINETOCHORE PROTEIN ZW10"/>
    <property type="match status" value="1"/>
</dbReference>
<gene>
    <name evidence="4" type="ORF">CXG81DRAFT_19417</name>
</gene>
<feature type="region of interest" description="Disordered" evidence="1">
    <location>
        <begin position="975"/>
        <end position="1004"/>
    </location>
</feature>
<accession>A0A4P9X645</accession>
<sequence length="1306" mass="136026">MAAQLQTAAAQVSILAPTPAWHHASPWKHVIRLLQNAMSEGRAALRQCVSEVSAAACHFGHDREGRPEWTVTHRTSTVRQRYAETLTTGVDLLAAHDAIGTLPSFLHYTTARVIADFVQPVLAIPGLRLHIHRTKHAMALRWVLPPTVGSGASGGGGGGAGARATAFSAAGRADPRPLESSVMRLDPLFEFLLHWLAPPSVSDFRYLPSRPRWLRGVCLVDPPETDSGATTAAPALATATATATATVDPALLAGQGHVAAGVEDQECRERLEPDAHTWLTVFGTAWAAPFYDAFMQGMVLPLLPTDPVQLPRFVADVESLLRFETNLQRVGLLPCAEPAERRDASRVPDAWARGVGDGHRAPYFSPTPRSSPRASSAPHASRHPPAGPQGDPSVEPGSAWHGPFAAFRHHLFAHVTTKRRQSLLDAVHVLLQSDPGNVVAVLPATERNGLAVMTGADGGKGDSARPGDASHVLGERRPEGSSPRADSSTGVTSGRVEPTDSKAAGLEPASNQPCGTEPTGTEHQRSQKPGYGAWSGRGGKGGKGHHALHAHGMDARPLLQVETCKISTSVQLFVEFLYQMHHEAESLHTQGESESAVDMIRAVQDGLNYFITTSVQDRRHVSERHTSPQRLAAAALLRNDSRYIAQHLTTLGYQLNHVLQPKPAHGTTPLTPGDKAHGPAVARLPSFLPELTQLTQRGEAAWQAAWQAQRDVLARCLTESDRDAGDRADRGRGEADGGGDTAAAAAAASAADADADADADALAQALRACRRDVAALQLDARLRKARQQLVDACETVRGLLPPDVYVAVAGQWAGAVLRPLASALRAAQLSGAPRSVGGASASATGPSSAAATATEASPADSVTLDTVRFFLEPWVDVVQGLLRPGSAAPAPLPPRMPLAFVAASRIPVFGPPVPTIWVEGLQAQTRCVAFRPPTALLTCQPDSHASDPAGAASLVMPAAETGGRAGAVWPFPLPNDPLNAREAQRGDPRAPVVPPSPQRLPSASAAVPGLTTHTTADAAASATSALDPSWPSPAADRPPAARRSGTLGFSLSLARHEADAQQLARDAAGGRATGGGGIVFPTRGLTAAASPAQILPAGVSGRGIPGRGIPGSGVVGEADGTAGSTPPLVAAPGDPLARAAAAVAPSRGVAQAVLVTLAADVALTVAAAPATAFMDVVWIPQAVLVVVGCVLLVANLTWTPVWRRGRGRAGGLAQCVVPLVRRLFGAVAVAALLTCALALARSGALTGTVVAAPSDPAAAGWPWSGAAVYTLHRLSWVVYAHQAYRCMVETFAVRLDAGRLDRPPWG</sequence>
<feature type="transmembrane region" description="Helical" evidence="2">
    <location>
        <begin position="1219"/>
        <end position="1240"/>
    </location>
</feature>
<feature type="compositionally biased region" description="Basic and acidic residues" evidence="1">
    <location>
        <begin position="721"/>
        <end position="735"/>
    </location>
</feature>
<dbReference type="Pfam" id="PF20666">
    <property type="entry name" value="ZW10_C"/>
    <property type="match status" value="1"/>
</dbReference>
<dbReference type="GO" id="GO:0006888">
    <property type="term" value="P:endoplasmic reticulum to Golgi vesicle-mediated transport"/>
    <property type="evidence" value="ECO:0007669"/>
    <property type="project" value="TreeGrafter"/>
</dbReference>
<dbReference type="InterPro" id="IPR048343">
    <property type="entry name" value="ZW10_C"/>
</dbReference>
<feature type="compositionally biased region" description="Polar residues" evidence="1">
    <location>
        <begin position="509"/>
        <end position="519"/>
    </location>
</feature>
<evidence type="ECO:0000313" key="5">
    <source>
        <dbReference type="Proteomes" id="UP000274922"/>
    </source>
</evidence>
<proteinExistence type="predicted"/>
<keyword evidence="2" id="KW-1133">Transmembrane helix</keyword>
<protein>
    <recommendedName>
        <fullName evidence="3">Centromere/kinetochore protein zw10 C-terminal domain-containing protein</fullName>
    </recommendedName>
</protein>
<evidence type="ECO:0000256" key="2">
    <source>
        <dbReference type="SAM" id="Phobius"/>
    </source>
</evidence>
<feature type="compositionally biased region" description="Low complexity" evidence="1">
    <location>
        <begin position="366"/>
        <end position="379"/>
    </location>
</feature>
<feature type="region of interest" description="Disordered" evidence="1">
    <location>
        <begin position="721"/>
        <end position="740"/>
    </location>
</feature>
<dbReference type="EMBL" id="ML014205">
    <property type="protein sequence ID" value="RKP00644.1"/>
    <property type="molecule type" value="Genomic_DNA"/>
</dbReference>